<dbReference type="GO" id="GO:0016020">
    <property type="term" value="C:membrane"/>
    <property type="evidence" value="ECO:0007669"/>
    <property type="project" value="UniProtKB-SubCell"/>
</dbReference>
<dbReference type="SUPFAM" id="SSF49344">
    <property type="entry name" value="CBD9-like"/>
    <property type="match status" value="1"/>
</dbReference>
<dbReference type="Gene3D" id="1.20.120.1770">
    <property type="match status" value="1"/>
</dbReference>
<proteinExistence type="predicted"/>
<dbReference type="CDD" id="cd08760">
    <property type="entry name" value="Cyt_b561_FRRS1_like"/>
    <property type="match status" value="1"/>
</dbReference>
<keyword evidence="4" id="KW-0249">Electron transport</keyword>
<dbReference type="PROSITE" id="PS50939">
    <property type="entry name" value="CYTOCHROME_B561"/>
    <property type="match status" value="1"/>
</dbReference>
<dbReference type="InterPro" id="IPR015920">
    <property type="entry name" value="Cellobiose_DH-like_cyt"/>
</dbReference>
<accession>A0A9N8KAA0</accession>
<evidence type="ECO:0000313" key="12">
    <source>
        <dbReference type="Proteomes" id="UP000745764"/>
    </source>
</evidence>
<comment type="caution">
    <text evidence="11">The sequence shown here is derived from an EMBL/GenBank/DDBJ whole genome shotgun (WGS) entry which is preliminary data.</text>
</comment>
<dbReference type="PANTHER" id="PTHR47797:SF3">
    <property type="entry name" value="CYTOCHROME B561 DOMAIN-CONTAINING PROTEIN"/>
    <property type="match status" value="1"/>
</dbReference>
<dbReference type="InterPro" id="IPR005018">
    <property type="entry name" value="DOMON_domain"/>
</dbReference>
<keyword evidence="6 8" id="KW-0472">Membrane</keyword>
<dbReference type="CDD" id="cd09630">
    <property type="entry name" value="CDH_like_cytochrome"/>
    <property type="match status" value="1"/>
</dbReference>
<evidence type="ECO:0000256" key="2">
    <source>
        <dbReference type="ARBA" id="ARBA00022448"/>
    </source>
</evidence>
<evidence type="ECO:0000256" key="1">
    <source>
        <dbReference type="ARBA" id="ARBA00004370"/>
    </source>
</evidence>
<dbReference type="SMART" id="SM00665">
    <property type="entry name" value="B561"/>
    <property type="match status" value="1"/>
</dbReference>
<feature type="region of interest" description="Disordered" evidence="7">
    <location>
        <begin position="177"/>
        <end position="200"/>
    </location>
</feature>
<keyword evidence="5 8" id="KW-1133">Transmembrane helix</keyword>
<evidence type="ECO:0000256" key="9">
    <source>
        <dbReference type="SAM" id="SignalP"/>
    </source>
</evidence>
<evidence type="ECO:0000256" key="7">
    <source>
        <dbReference type="SAM" id="MobiDB-lite"/>
    </source>
</evidence>
<feature type="non-terminal residue" evidence="11">
    <location>
        <position position="1"/>
    </location>
</feature>
<dbReference type="AlphaFoldDB" id="A0A9N8KAA0"/>
<evidence type="ECO:0000256" key="3">
    <source>
        <dbReference type="ARBA" id="ARBA00022692"/>
    </source>
</evidence>
<feature type="transmembrane region" description="Helical" evidence="8">
    <location>
        <begin position="243"/>
        <end position="260"/>
    </location>
</feature>
<dbReference type="Pfam" id="PF03188">
    <property type="entry name" value="Cytochrom_B561"/>
    <property type="match status" value="1"/>
</dbReference>
<dbReference type="EMBL" id="CAINUL010000002">
    <property type="protein sequence ID" value="CAD0107248.1"/>
    <property type="molecule type" value="Genomic_DNA"/>
</dbReference>
<sequence>LLFAFFAVAFAANGSSTYTYQHQGSNAFSLAVSLNTTGNDLYFNMSAPSTYSWFAFGIGGQMKNSLMFIGYPSSNGTGHQQPQYTSSKSVQVRSSSITNGAYQLMGVCYNCTTWSLGTMDTTSTQQPFIFALGPTGETISSDSASQNIDQHTLYNSFTMDMTQAAFSGSSTPALNSGSSAASSTSANGSSSSASTGASTGGGDNTYNRVHGIFMAIAFVILFPLGVLVLRLGHSVIGHGIVQATAYCFVIVGLGTGIYLSQQDKSTSGFNTAHQIIGLVLFSLLAIQALGGLVHHLLFRRGHKTIIGKVHMFLGIGLIILGIVNVPLGLNLAGDSNYNKYYIIVVCILGALFLALRFWALWRDRKSAKREGSEKGVLRRGSSSEEAVM</sequence>
<evidence type="ECO:0000259" key="10">
    <source>
        <dbReference type="PROSITE" id="PS50939"/>
    </source>
</evidence>
<feature type="transmembrane region" description="Helical" evidence="8">
    <location>
        <begin position="212"/>
        <end position="231"/>
    </location>
</feature>
<feature type="domain" description="Cytochrome b561" evidence="10">
    <location>
        <begin position="174"/>
        <end position="364"/>
    </location>
</feature>
<dbReference type="SMART" id="SM00664">
    <property type="entry name" value="DoH"/>
    <property type="match status" value="1"/>
</dbReference>
<dbReference type="Pfam" id="PF16010">
    <property type="entry name" value="CDH-cyt"/>
    <property type="match status" value="1"/>
</dbReference>
<evidence type="ECO:0000313" key="11">
    <source>
        <dbReference type="EMBL" id="CAD0107248.1"/>
    </source>
</evidence>
<feature type="transmembrane region" description="Helical" evidence="8">
    <location>
        <begin position="340"/>
        <end position="359"/>
    </location>
</feature>
<feature type="signal peptide" evidence="9">
    <location>
        <begin position="1"/>
        <end position="17"/>
    </location>
</feature>
<feature type="non-terminal residue" evidence="11">
    <location>
        <position position="388"/>
    </location>
</feature>
<dbReference type="Gene3D" id="2.60.40.1210">
    <property type="entry name" value="Cellobiose dehydrogenase, cytochrome domain"/>
    <property type="match status" value="1"/>
</dbReference>
<comment type="subcellular location">
    <subcellularLocation>
        <location evidence="1">Membrane</location>
    </subcellularLocation>
</comment>
<feature type="compositionally biased region" description="Low complexity" evidence="7">
    <location>
        <begin position="177"/>
        <end position="197"/>
    </location>
</feature>
<dbReference type="PANTHER" id="PTHR47797">
    <property type="entry name" value="DEHYDROGENASE, PUTATIVE (AFU_ORTHOLOGUE AFUA_8G05805)-RELATED"/>
    <property type="match status" value="1"/>
</dbReference>
<protein>
    <recommendedName>
        <fullName evidence="10">Cytochrome b561 domain-containing protein</fullName>
    </recommendedName>
</protein>
<gene>
    <name evidence="11" type="ORF">AWRI4620_LOCUS1503</name>
</gene>
<reference evidence="11" key="1">
    <citation type="submission" date="2020-06" db="EMBL/GenBank/DDBJ databases">
        <authorList>
            <person name="Onetto C."/>
        </authorList>
    </citation>
    <scope>NUCLEOTIDE SEQUENCE</scope>
</reference>
<name>A0A9N8KAA0_9PEZI</name>
<keyword evidence="2" id="KW-0813">Transport</keyword>
<evidence type="ECO:0000256" key="4">
    <source>
        <dbReference type="ARBA" id="ARBA00022982"/>
    </source>
</evidence>
<evidence type="ECO:0000256" key="5">
    <source>
        <dbReference type="ARBA" id="ARBA00022989"/>
    </source>
</evidence>
<evidence type="ECO:0000256" key="6">
    <source>
        <dbReference type="ARBA" id="ARBA00023136"/>
    </source>
</evidence>
<feature type="chain" id="PRO_5040372671" description="Cytochrome b561 domain-containing protein" evidence="9">
    <location>
        <begin position="18"/>
        <end position="388"/>
    </location>
</feature>
<feature type="transmembrane region" description="Helical" evidence="8">
    <location>
        <begin position="309"/>
        <end position="328"/>
    </location>
</feature>
<keyword evidence="3 8" id="KW-0812">Transmembrane</keyword>
<dbReference type="OrthoDB" id="19261at2759"/>
<feature type="transmembrane region" description="Helical" evidence="8">
    <location>
        <begin position="272"/>
        <end position="297"/>
    </location>
</feature>
<dbReference type="Proteomes" id="UP000745764">
    <property type="component" value="Unassembled WGS sequence"/>
</dbReference>
<keyword evidence="12" id="KW-1185">Reference proteome</keyword>
<keyword evidence="9" id="KW-0732">Signal</keyword>
<dbReference type="InterPro" id="IPR006593">
    <property type="entry name" value="Cyt_b561/ferric_Rdtase_TM"/>
</dbReference>
<organism evidence="11 12">
    <name type="scientific">Aureobasidium uvarum</name>
    <dbReference type="NCBI Taxonomy" id="2773716"/>
    <lineage>
        <taxon>Eukaryota</taxon>
        <taxon>Fungi</taxon>
        <taxon>Dikarya</taxon>
        <taxon>Ascomycota</taxon>
        <taxon>Pezizomycotina</taxon>
        <taxon>Dothideomycetes</taxon>
        <taxon>Dothideomycetidae</taxon>
        <taxon>Dothideales</taxon>
        <taxon>Saccotheciaceae</taxon>
        <taxon>Aureobasidium</taxon>
    </lineage>
</organism>
<evidence type="ECO:0000256" key="8">
    <source>
        <dbReference type="SAM" id="Phobius"/>
    </source>
</evidence>